<dbReference type="PANTHER" id="PTHR31078:SF1">
    <property type="entry name" value="CILIA- AND FLAGELLA-ASSOCIATED PROTEIN 300"/>
    <property type="match status" value="1"/>
</dbReference>
<evidence type="ECO:0000256" key="1">
    <source>
        <dbReference type="ARBA" id="ARBA00004430"/>
    </source>
</evidence>
<dbReference type="Pfam" id="PF14926">
    <property type="entry name" value="CFAP300"/>
    <property type="match status" value="1"/>
</dbReference>
<accession>A0ABQ8F2V5</accession>
<evidence type="ECO:0000256" key="4">
    <source>
        <dbReference type="ARBA" id="ARBA00022490"/>
    </source>
</evidence>
<sequence>MELVDHYEISKDITEPLHDKQLSDEKYPTPQKASDSISAFTGFSETTAIEHSLLSTPLITVLPDALLKENSDRKKFTFTFLEEAKFPGFYDKDTQSCLFKWFTFDQYLESYNIDMFLHDFFNCNPHIKVLGSMDRWGTLGTVTSVAKEATSHSITSLDFFDRLEEHGVVRSNGQIAKCLDEYHDSFLVADDLRKCLLMPEFKQYDIFTESDRQEFIFHVFKAVCLGGRLCQYEDDTKPYLDVTRKIYKDLITVVKNQTTSKLMVASSIYKIVNVASSVSPLFPIDHPQNFCYVSIDHARRHVNLLYHASDTYY</sequence>
<evidence type="ECO:0000313" key="7">
    <source>
        <dbReference type="EMBL" id="KAH6590933.1"/>
    </source>
</evidence>
<name>A0ABQ8F2V5_9FUNG</name>
<proteinExistence type="inferred from homology"/>
<comment type="similarity">
    <text evidence="2">Belongs to the CFAP300 family.</text>
</comment>
<evidence type="ECO:0000256" key="2">
    <source>
        <dbReference type="ARBA" id="ARBA00009205"/>
    </source>
</evidence>
<keyword evidence="8" id="KW-1185">Reference proteome</keyword>
<evidence type="ECO:0000313" key="8">
    <source>
        <dbReference type="Proteomes" id="UP001648503"/>
    </source>
</evidence>
<evidence type="ECO:0000256" key="5">
    <source>
        <dbReference type="ARBA" id="ARBA00023212"/>
    </source>
</evidence>
<gene>
    <name evidence="7" type="ORF">BASA50_008933</name>
</gene>
<evidence type="ECO:0000256" key="6">
    <source>
        <dbReference type="ARBA" id="ARBA00023273"/>
    </source>
</evidence>
<evidence type="ECO:0000256" key="3">
    <source>
        <dbReference type="ARBA" id="ARBA00022174"/>
    </source>
</evidence>
<dbReference type="EMBL" id="JAFCIX010000418">
    <property type="protein sequence ID" value="KAH6590933.1"/>
    <property type="molecule type" value="Genomic_DNA"/>
</dbReference>
<organism evidence="7 8">
    <name type="scientific">Batrachochytrium salamandrivorans</name>
    <dbReference type="NCBI Taxonomy" id="1357716"/>
    <lineage>
        <taxon>Eukaryota</taxon>
        <taxon>Fungi</taxon>
        <taxon>Fungi incertae sedis</taxon>
        <taxon>Chytridiomycota</taxon>
        <taxon>Chytridiomycota incertae sedis</taxon>
        <taxon>Chytridiomycetes</taxon>
        <taxon>Rhizophydiales</taxon>
        <taxon>Rhizophydiales incertae sedis</taxon>
        <taxon>Batrachochytrium</taxon>
    </lineage>
</organism>
<dbReference type="Proteomes" id="UP001648503">
    <property type="component" value="Unassembled WGS sequence"/>
</dbReference>
<comment type="subcellular location">
    <subcellularLocation>
        <location evidence="1">Cytoplasm</location>
        <location evidence="1">Cytoskeleton</location>
        <location evidence="1">Cilium axoneme</location>
    </subcellularLocation>
</comment>
<keyword evidence="5" id="KW-0206">Cytoskeleton</keyword>
<dbReference type="InterPro" id="IPR029416">
    <property type="entry name" value="CFAP300"/>
</dbReference>
<protein>
    <recommendedName>
        <fullName evidence="3">Cilia- and flagella-associated protein 300</fullName>
    </recommendedName>
</protein>
<keyword evidence="6" id="KW-0966">Cell projection</keyword>
<comment type="caution">
    <text evidence="7">The sequence shown here is derived from an EMBL/GenBank/DDBJ whole genome shotgun (WGS) entry which is preliminary data.</text>
</comment>
<keyword evidence="4" id="KW-0963">Cytoplasm</keyword>
<reference evidence="7 8" key="1">
    <citation type="submission" date="2021-02" db="EMBL/GenBank/DDBJ databases">
        <title>Variation within the Batrachochytrium salamandrivorans European outbreak.</title>
        <authorList>
            <person name="Kelly M."/>
            <person name="Pasmans F."/>
            <person name="Shea T.P."/>
            <person name="Munoz J.F."/>
            <person name="Carranza S."/>
            <person name="Cuomo C.A."/>
            <person name="Martel A."/>
        </authorList>
    </citation>
    <scope>NUCLEOTIDE SEQUENCE [LARGE SCALE GENOMIC DNA]</scope>
    <source>
        <strain evidence="7 8">AMFP18/2</strain>
    </source>
</reference>
<dbReference type="PANTHER" id="PTHR31078">
    <property type="entry name" value="CILIA- AND FLAGELLA-ASSOCIATED PROTEIN 300"/>
    <property type="match status" value="1"/>
</dbReference>